<gene>
    <name evidence="2" type="ORF">EJG51_014585</name>
</gene>
<dbReference type="GO" id="GO:0030170">
    <property type="term" value="F:pyridoxal phosphate binding"/>
    <property type="evidence" value="ECO:0007669"/>
    <property type="project" value="InterPro"/>
</dbReference>
<dbReference type="SUPFAM" id="SSF50800">
    <property type="entry name" value="PK beta-barrel domain-like"/>
    <property type="match status" value="1"/>
</dbReference>
<name>A0A6M4A6R0_9BURK</name>
<feature type="domain" description="MOSC" evidence="1">
    <location>
        <begin position="3"/>
        <end position="165"/>
    </location>
</feature>
<dbReference type="Proteomes" id="UP000274350">
    <property type="component" value="Chromosome"/>
</dbReference>
<dbReference type="Pfam" id="PF03473">
    <property type="entry name" value="MOSC"/>
    <property type="match status" value="1"/>
</dbReference>
<dbReference type="EMBL" id="CP051152">
    <property type="protein sequence ID" value="QJQ06864.1"/>
    <property type="molecule type" value="Genomic_DNA"/>
</dbReference>
<dbReference type="InterPro" id="IPR005302">
    <property type="entry name" value="MoCF_Sase_C"/>
</dbReference>
<accession>A0A6M4A6R0</accession>
<dbReference type="InterPro" id="IPR011037">
    <property type="entry name" value="Pyrv_Knase-like_insert_dom_sf"/>
</dbReference>
<sequence>MNCRLVRSHPTAQRYANPKWTGDIKVPALFSDGYPILLISEASLADLNQKLQAQGRNPIPMNRFRPNLVISGVEAFEEDYAEVLLIDSSRLGGQNIRLKPVKPCPRCPVPAVDQSTAEVGPNPVDILQHYRSNPLLDGAVTFGMNTIIVQGLGQTMSLGDELELQLAF</sequence>
<dbReference type="PROSITE" id="PS51340">
    <property type="entry name" value="MOSC"/>
    <property type="match status" value="1"/>
</dbReference>
<dbReference type="AlphaFoldDB" id="A0A6M4A6R0"/>
<keyword evidence="3" id="KW-1185">Reference proteome</keyword>
<protein>
    <submittedName>
        <fullName evidence="2">MOSC domain-containing protein</fullName>
    </submittedName>
</protein>
<reference evidence="2 3" key="1">
    <citation type="journal article" date="2019" name="Int. J. Syst. Evol. Microbiol.">
        <title>Undibacterium piscinae sp. nov., isolated from Korean shiner intestine.</title>
        <authorList>
            <person name="Lee S.Y."/>
            <person name="Kang W."/>
            <person name="Kim P.S."/>
            <person name="Kim H.S."/>
            <person name="Sung H."/>
            <person name="Shin N.R."/>
            <person name="Whon T.W."/>
            <person name="Yun J.H."/>
            <person name="Lee J.Y."/>
            <person name="Lee J.Y."/>
            <person name="Jung M.J."/>
            <person name="Jeong Y.S."/>
            <person name="Tak E.J."/>
            <person name="Han J.E."/>
            <person name="Hyun D.W."/>
            <person name="Kang M.S."/>
            <person name="Lee K.E."/>
            <person name="Lee B.H."/>
            <person name="Bae J.W."/>
        </authorList>
    </citation>
    <scope>NUCLEOTIDE SEQUENCE [LARGE SCALE GENOMIC DNA]</scope>
    <source>
        <strain evidence="2 3">S11R28</strain>
    </source>
</reference>
<dbReference type="GO" id="GO:0003824">
    <property type="term" value="F:catalytic activity"/>
    <property type="evidence" value="ECO:0007669"/>
    <property type="project" value="InterPro"/>
</dbReference>
<evidence type="ECO:0000259" key="1">
    <source>
        <dbReference type="PROSITE" id="PS51340"/>
    </source>
</evidence>
<dbReference type="GO" id="GO:0030151">
    <property type="term" value="F:molybdenum ion binding"/>
    <property type="evidence" value="ECO:0007669"/>
    <property type="project" value="InterPro"/>
</dbReference>
<organism evidence="2 3">
    <name type="scientific">Undibacterium piscinae</name>
    <dbReference type="NCBI Taxonomy" id="2495591"/>
    <lineage>
        <taxon>Bacteria</taxon>
        <taxon>Pseudomonadati</taxon>
        <taxon>Pseudomonadota</taxon>
        <taxon>Betaproteobacteria</taxon>
        <taxon>Burkholderiales</taxon>
        <taxon>Oxalobacteraceae</taxon>
        <taxon>Undibacterium</taxon>
    </lineage>
</organism>
<proteinExistence type="predicted"/>
<dbReference type="KEGG" id="upi:EJG51_014585"/>
<evidence type="ECO:0000313" key="2">
    <source>
        <dbReference type="EMBL" id="QJQ06864.1"/>
    </source>
</evidence>
<evidence type="ECO:0000313" key="3">
    <source>
        <dbReference type="Proteomes" id="UP000274350"/>
    </source>
</evidence>